<proteinExistence type="predicted"/>
<accession>X0WZR8</accession>
<protein>
    <recommendedName>
        <fullName evidence="2">ISAzo13 family transposase</fullName>
    </recommendedName>
</protein>
<feature type="non-terminal residue" evidence="1">
    <location>
        <position position="1"/>
    </location>
</feature>
<organism evidence="1">
    <name type="scientific">marine sediment metagenome</name>
    <dbReference type="NCBI Taxonomy" id="412755"/>
    <lineage>
        <taxon>unclassified sequences</taxon>
        <taxon>metagenomes</taxon>
        <taxon>ecological metagenomes</taxon>
    </lineage>
</organism>
<evidence type="ECO:0000313" key="1">
    <source>
        <dbReference type="EMBL" id="GAG36215.1"/>
    </source>
</evidence>
<gene>
    <name evidence="1" type="ORF">S01H1_61702</name>
</gene>
<dbReference type="InterPro" id="IPR011518">
    <property type="entry name" value="Transposase_36"/>
</dbReference>
<dbReference type="Pfam" id="PF07592">
    <property type="entry name" value="DDE_Tnp_ISAZ013"/>
    <property type="match status" value="1"/>
</dbReference>
<name>X0WZR8_9ZZZZ</name>
<reference evidence="1" key="1">
    <citation type="journal article" date="2014" name="Front. Microbiol.">
        <title>High frequency of phylogenetically diverse reductive dehalogenase-homologous genes in deep subseafloor sedimentary metagenomes.</title>
        <authorList>
            <person name="Kawai M."/>
            <person name="Futagami T."/>
            <person name="Toyoda A."/>
            <person name="Takaki Y."/>
            <person name="Nishi S."/>
            <person name="Hori S."/>
            <person name="Arai W."/>
            <person name="Tsubouchi T."/>
            <person name="Morono Y."/>
            <person name="Uchiyama I."/>
            <person name="Ito T."/>
            <person name="Fujiyama A."/>
            <person name="Inagaki F."/>
            <person name="Takami H."/>
        </authorList>
    </citation>
    <scope>NUCLEOTIDE SEQUENCE</scope>
    <source>
        <strain evidence="1">Expedition CK06-06</strain>
    </source>
</reference>
<sequence length="83" mass="9863">KIEHRLFCHITRNWQGVPLETLEVVVSLIGSTMTEEGLEVHAWLDEKKYEKGRKVTSEELGDIYIKRNKFHGEWNYEIHPQEL</sequence>
<dbReference type="EMBL" id="BARS01040486">
    <property type="protein sequence ID" value="GAG36215.1"/>
    <property type="molecule type" value="Genomic_DNA"/>
</dbReference>
<dbReference type="AlphaFoldDB" id="X0WZR8"/>
<evidence type="ECO:0008006" key="2">
    <source>
        <dbReference type="Google" id="ProtNLM"/>
    </source>
</evidence>
<comment type="caution">
    <text evidence="1">The sequence shown here is derived from an EMBL/GenBank/DDBJ whole genome shotgun (WGS) entry which is preliminary data.</text>
</comment>